<evidence type="ECO:0000313" key="4">
    <source>
        <dbReference type="Proteomes" id="UP001352852"/>
    </source>
</evidence>
<sequence>GFSRFCKSPRLPHQSPKLPPIVETKTDDPDDTFHLSPATRSRRNLLLPNFTSPVRRTSLGNLLGDELRQFNALRRCRSPNLSRGFLGQSLSPQPPSKKEHSTPLSTPTQASTSAKGESGAEQKPAKLLIPTVTCFPPPDLSPRYWKVYVHKCIDFFFLPRQNTEAEQKFEGCGWKWNITDCLPCNPNLLWFTLFYVTTELICPFQTVFQYNGQIIETGQLIYLHKLVIFMYYNITLLVGCLHSISARMSS</sequence>
<proteinExistence type="predicted"/>
<name>A0ABU7DA27_9TELE</name>
<evidence type="ECO:0000256" key="2">
    <source>
        <dbReference type="SAM" id="Phobius"/>
    </source>
</evidence>
<feature type="region of interest" description="Disordered" evidence="1">
    <location>
        <begin position="1"/>
        <end position="36"/>
    </location>
</feature>
<accession>A0ABU7DA27</accession>
<keyword evidence="2" id="KW-0812">Transmembrane</keyword>
<organism evidence="3 4">
    <name type="scientific">Characodon lateralis</name>
    <dbReference type="NCBI Taxonomy" id="208331"/>
    <lineage>
        <taxon>Eukaryota</taxon>
        <taxon>Metazoa</taxon>
        <taxon>Chordata</taxon>
        <taxon>Craniata</taxon>
        <taxon>Vertebrata</taxon>
        <taxon>Euteleostomi</taxon>
        <taxon>Actinopterygii</taxon>
        <taxon>Neopterygii</taxon>
        <taxon>Teleostei</taxon>
        <taxon>Neoteleostei</taxon>
        <taxon>Acanthomorphata</taxon>
        <taxon>Ovalentaria</taxon>
        <taxon>Atherinomorphae</taxon>
        <taxon>Cyprinodontiformes</taxon>
        <taxon>Goodeidae</taxon>
        <taxon>Characodon</taxon>
    </lineage>
</organism>
<feature type="transmembrane region" description="Helical" evidence="2">
    <location>
        <begin position="220"/>
        <end position="244"/>
    </location>
</feature>
<feature type="non-terminal residue" evidence="3">
    <location>
        <position position="1"/>
    </location>
</feature>
<evidence type="ECO:0000256" key="1">
    <source>
        <dbReference type="SAM" id="MobiDB-lite"/>
    </source>
</evidence>
<dbReference type="Proteomes" id="UP001352852">
    <property type="component" value="Unassembled WGS sequence"/>
</dbReference>
<reference evidence="3 4" key="1">
    <citation type="submission" date="2021-06" db="EMBL/GenBank/DDBJ databases">
        <authorList>
            <person name="Palmer J.M."/>
        </authorList>
    </citation>
    <scope>NUCLEOTIDE SEQUENCE [LARGE SCALE GENOMIC DNA]</scope>
    <source>
        <strain evidence="3 4">CL_MEX2019</strain>
        <tissue evidence="3">Muscle</tissue>
    </source>
</reference>
<feature type="compositionally biased region" description="Polar residues" evidence="1">
    <location>
        <begin position="102"/>
        <end position="115"/>
    </location>
</feature>
<evidence type="ECO:0000313" key="3">
    <source>
        <dbReference type="EMBL" id="MED6271986.1"/>
    </source>
</evidence>
<dbReference type="EMBL" id="JAHUTJ010019390">
    <property type="protein sequence ID" value="MED6271986.1"/>
    <property type="molecule type" value="Genomic_DNA"/>
</dbReference>
<comment type="caution">
    <text evidence="3">The sequence shown here is derived from an EMBL/GenBank/DDBJ whole genome shotgun (WGS) entry which is preliminary data.</text>
</comment>
<feature type="compositionally biased region" description="Basic and acidic residues" evidence="1">
    <location>
        <begin position="24"/>
        <end position="33"/>
    </location>
</feature>
<keyword evidence="2" id="KW-1133">Transmembrane helix</keyword>
<protein>
    <submittedName>
        <fullName evidence="3">Uncharacterized protein</fullName>
    </submittedName>
</protein>
<keyword evidence="4" id="KW-1185">Reference proteome</keyword>
<gene>
    <name evidence="3" type="ORF">CHARACLAT_025678</name>
</gene>
<keyword evidence="2" id="KW-0472">Membrane</keyword>
<feature type="region of interest" description="Disordered" evidence="1">
    <location>
        <begin position="84"/>
        <end position="123"/>
    </location>
</feature>